<evidence type="ECO:0000259" key="3">
    <source>
        <dbReference type="Pfam" id="PF12850"/>
    </source>
</evidence>
<reference evidence="4 5" key="1">
    <citation type="submission" date="2024-10" db="EMBL/GenBank/DDBJ databases">
        <title>Updated reference genomes for cyclostephanoid diatoms.</title>
        <authorList>
            <person name="Roberts W.R."/>
            <person name="Alverson A.J."/>
        </authorList>
    </citation>
    <scope>NUCLEOTIDE SEQUENCE [LARGE SCALE GENOMIC DNA]</scope>
    <source>
        <strain evidence="4 5">AJA232-27</strain>
    </source>
</reference>
<comment type="similarity">
    <text evidence="1">Belongs to the VPS29 family.</text>
</comment>
<dbReference type="EMBL" id="JALLBG020000151">
    <property type="protein sequence ID" value="KAL3761365.1"/>
    <property type="molecule type" value="Genomic_DNA"/>
</dbReference>
<dbReference type="InterPro" id="IPR000979">
    <property type="entry name" value="Phosphodiesterase_MJ0936/Vps29"/>
</dbReference>
<comment type="caution">
    <text evidence="4">The sequence shown here is derived from an EMBL/GenBank/DDBJ whole genome shotgun (WGS) entry which is preliminary data.</text>
</comment>
<keyword evidence="5" id="KW-1185">Reference proteome</keyword>
<dbReference type="InterPro" id="IPR029052">
    <property type="entry name" value="Metallo-depent_PP-like"/>
</dbReference>
<dbReference type="PANTHER" id="PTHR11124">
    <property type="entry name" value="VACUOLAR SORTING PROTEIN VPS29"/>
    <property type="match status" value="1"/>
</dbReference>
<dbReference type="AlphaFoldDB" id="A0ABD3MB83"/>
<gene>
    <name evidence="4" type="ORF">ACHAWU_000499</name>
</gene>
<dbReference type="Pfam" id="PF12850">
    <property type="entry name" value="Metallophos_2"/>
    <property type="match status" value="1"/>
</dbReference>
<protein>
    <recommendedName>
        <fullName evidence="2">Vacuolar protein sorting-associated protein 29</fullName>
    </recommendedName>
</protein>
<dbReference type="InterPro" id="IPR024654">
    <property type="entry name" value="Calcineurin-like_PHP_lpxH"/>
</dbReference>
<organism evidence="4 5">
    <name type="scientific">Discostella pseudostelligera</name>
    <dbReference type="NCBI Taxonomy" id="259834"/>
    <lineage>
        <taxon>Eukaryota</taxon>
        <taxon>Sar</taxon>
        <taxon>Stramenopiles</taxon>
        <taxon>Ochrophyta</taxon>
        <taxon>Bacillariophyta</taxon>
        <taxon>Coscinodiscophyceae</taxon>
        <taxon>Thalassiosirophycidae</taxon>
        <taxon>Stephanodiscales</taxon>
        <taxon>Stephanodiscaceae</taxon>
        <taxon>Discostella</taxon>
    </lineage>
</organism>
<name>A0ABD3MB83_9STRA</name>
<sequence>MASNFGELVLVVGDHFIPTRSHSIPPQFTRMLLPGKMQHVICTGNLGGYYYESEEYQRLKELVGGGSANVHCVAGEYDFLSSFPVASVANASSGTTAAIMSPSFPETKVIQLGQFRVGIIGGHQVVPHGELHALSMTRRKLNVDILVCGWKRQEGVVEFDGGYYIFPGSITGAYSASEPNSRPSFILLAVQNDKIVCYVYKLKENAEVDVSKTEFSKKHYIGI</sequence>
<dbReference type="SUPFAM" id="SSF56300">
    <property type="entry name" value="Metallo-dependent phosphatases"/>
    <property type="match status" value="1"/>
</dbReference>
<accession>A0ABD3MB83</accession>
<dbReference type="Proteomes" id="UP001530293">
    <property type="component" value="Unassembled WGS sequence"/>
</dbReference>
<evidence type="ECO:0000313" key="4">
    <source>
        <dbReference type="EMBL" id="KAL3761365.1"/>
    </source>
</evidence>
<feature type="domain" description="Calcineurin-like phosphoesterase" evidence="3">
    <location>
        <begin position="10"/>
        <end position="192"/>
    </location>
</feature>
<evidence type="ECO:0000256" key="1">
    <source>
        <dbReference type="ARBA" id="ARBA00005945"/>
    </source>
</evidence>
<proteinExistence type="inferred from homology"/>
<dbReference type="Gene3D" id="3.60.21.10">
    <property type="match status" value="1"/>
</dbReference>
<evidence type="ECO:0000313" key="5">
    <source>
        <dbReference type="Proteomes" id="UP001530293"/>
    </source>
</evidence>
<evidence type="ECO:0000256" key="2">
    <source>
        <dbReference type="ARBA" id="ARBA00017767"/>
    </source>
</evidence>